<dbReference type="GO" id="GO:0005829">
    <property type="term" value="C:cytosol"/>
    <property type="evidence" value="ECO:0007669"/>
    <property type="project" value="TreeGrafter"/>
</dbReference>
<organism evidence="2 3">
    <name type="scientific">Alkalibacterium subtropicum</name>
    <dbReference type="NCBI Taxonomy" id="753702"/>
    <lineage>
        <taxon>Bacteria</taxon>
        <taxon>Bacillati</taxon>
        <taxon>Bacillota</taxon>
        <taxon>Bacilli</taxon>
        <taxon>Lactobacillales</taxon>
        <taxon>Carnobacteriaceae</taxon>
        <taxon>Alkalibacterium</taxon>
    </lineage>
</organism>
<dbReference type="GO" id="GO:0007165">
    <property type="term" value="P:signal transduction"/>
    <property type="evidence" value="ECO:0007669"/>
    <property type="project" value="InterPro"/>
</dbReference>
<dbReference type="PROSITE" id="PS50851">
    <property type="entry name" value="CHEW"/>
    <property type="match status" value="1"/>
</dbReference>
<dbReference type="OrthoDB" id="9794382at2"/>
<dbReference type="Gene3D" id="2.30.30.40">
    <property type="entry name" value="SH3 Domains"/>
    <property type="match status" value="1"/>
</dbReference>
<accession>A0A1I1ISR6</accession>
<evidence type="ECO:0000313" key="3">
    <source>
        <dbReference type="Proteomes" id="UP000199612"/>
    </source>
</evidence>
<feature type="domain" description="CheW-like" evidence="1">
    <location>
        <begin position="1"/>
        <end position="142"/>
    </location>
</feature>
<evidence type="ECO:0000313" key="2">
    <source>
        <dbReference type="EMBL" id="SFC39266.1"/>
    </source>
</evidence>
<dbReference type="EMBL" id="FOLT01000006">
    <property type="protein sequence ID" value="SFC39266.1"/>
    <property type="molecule type" value="Genomic_DNA"/>
</dbReference>
<sequence>MEQHILFKAGKQTFALPITQTDRIIALENETRVPDLSSYIIGVQDIEGEVIVIVDLADRFYALPNQNPADAEIILAFWKESKVGLLVDEVTTVQAYDTSDLMDKDAGKADGLSTSYITAFIQAQDEIIPILDPHSLFSADKAEEMRDLVSIHTIKE</sequence>
<dbReference type="Proteomes" id="UP000199612">
    <property type="component" value="Unassembled WGS sequence"/>
</dbReference>
<name>A0A1I1ISR6_9LACT</name>
<dbReference type="GO" id="GO:0006935">
    <property type="term" value="P:chemotaxis"/>
    <property type="evidence" value="ECO:0007669"/>
    <property type="project" value="InterPro"/>
</dbReference>
<dbReference type="SUPFAM" id="SSF50341">
    <property type="entry name" value="CheW-like"/>
    <property type="match status" value="1"/>
</dbReference>
<dbReference type="RefSeq" id="WP_091529986.1">
    <property type="nucleotide sequence ID" value="NZ_FOLT01000006.1"/>
</dbReference>
<dbReference type="SMART" id="SM00260">
    <property type="entry name" value="CheW"/>
    <property type="match status" value="1"/>
</dbReference>
<dbReference type="Pfam" id="PF01584">
    <property type="entry name" value="CheW"/>
    <property type="match status" value="1"/>
</dbReference>
<proteinExistence type="predicted"/>
<protein>
    <submittedName>
        <fullName evidence="2">CheW-like domain-containing protein</fullName>
    </submittedName>
</protein>
<dbReference type="InterPro" id="IPR002545">
    <property type="entry name" value="CheW-lke_dom"/>
</dbReference>
<keyword evidence="3" id="KW-1185">Reference proteome</keyword>
<dbReference type="AlphaFoldDB" id="A0A1I1ISR6"/>
<dbReference type="Gene3D" id="2.40.50.180">
    <property type="entry name" value="CheA-289, Domain 4"/>
    <property type="match status" value="1"/>
</dbReference>
<evidence type="ECO:0000259" key="1">
    <source>
        <dbReference type="PROSITE" id="PS50851"/>
    </source>
</evidence>
<dbReference type="PANTHER" id="PTHR22617">
    <property type="entry name" value="CHEMOTAXIS SENSOR HISTIDINE KINASE-RELATED"/>
    <property type="match status" value="1"/>
</dbReference>
<dbReference type="STRING" id="753702.SAMN04488102_10629"/>
<reference evidence="3" key="1">
    <citation type="submission" date="2016-10" db="EMBL/GenBank/DDBJ databases">
        <authorList>
            <person name="Varghese N."/>
            <person name="Submissions S."/>
        </authorList>
    </citation>
    <scope>NUCLEOTIDE SEQUENCE [LARGE SCALE GENOMIC DNA]</scope>
    <source>
        <strain evidence="3">DSM 23664</strain>
    </source>
</reference>
<dbReference type="InterPro" id="IPR039315">
    <property type="entry name" value="CheW"/>
</dbReference>
<dbReference type="PANTHER" id="PTHR22617:SF23">
    <property type="entry name" value="CHEMOTAXIS PROTEIN CHEW"/>
    <property type="match status" value="1"/>
</dbReference>
<gene>
    <name evidence="2" type="ORF">SAMN04488102_10629</name>
</gene>
<dbReference type="InterPro" id="IPR036061">
    <property type="entry name" value="CheW-like_dom_sf"/>
</dbReference>